<dbReference type="EMBL" id="BMQA01000001">
    <property type="protein sequence ID" value="GGI95424.1"/>
    <property type="molecule type" value="Genomic_DNA"/>
</dbReference>
<evidence type="ECO:0000313" key="2">
    <source>
        <dbReference type="Proteomes" id="UP000657574"/>
    </source>
</evidence>
<name>A0A917K3B9_9ACTN</name>
<comment type="caution">
    <text evidence="1">The sequence shown here is derived from an EMBL/GenBank/DDBJ whole genome shotgun (WGS) entry which is preliminary data.</text>
</comment>
<sequence>MWNAAPRPDGTRLPHGPDVHDMEEILVYVRGGQGVVLVPAPVAAVFPRDDITCVPVADVPPGRVGLTRDDARPSPLVAAFGTAAWSLMRKGS</sequence>
<accession>A0A917K3B9</accession>
<reference evidence="1" key="2">
    <citation type="submission" date="2020-09" db="EMBL/GenBank/DDBJ databases">
        <authorList>
            <person name="Sun Q."/>
            <person name="Ohkuma M."/>
        </authorList>
    </citation>
    <scope>NUCLEOTIDE SEQUENCE</scope>
    <source>
        <strain evidence="1">JCM 3086</strain>
    </source>
</reference>
<reference evidence="1" key="1">
    <citation type="journal article" date="2014" name="Int. J. Syst. Evol. Microbiol.">
        <title>Complete genome sequence of Corynebacterium casei LMG S-19264T (=DSM 44701T), isolated from a smear-ripened cheese.</title>
        <authorList>
            <consortium name="US DOE Joint Genome Institute (JGI-PGF)"/>
            <person name="Walter F."/>
            <person name="Albersmeier A."/>
            <person name="Kalinowski J."/>
            <person name="Ruckert C."/>
        </authorList>
    </citation>
    <scope>NUCLEOTIDE SEQUENCE</scope>
    <source>
        <strain evidence="1">JCM 3086</strain>
    </source>
</reference>
<evidence type="ECO:0008006" key="3">
    <source>
        <dbReference type="Google" id="ProtNLM"/>
    </source>
</evidence>
<protein>
    <recommendedName>
        <fullName evidence="3">LysR substrate-binding domain-containing protein</fullName>
    </recommendedName>
</protein>
<evidence type="ECO:0000313" key="1">
    <source>
        <dbReference type="EMBL" id="GGI95424.1"/>
    </source>
</evidence>
<gene>
    <name evidence="1" type="ORF">GCM10010121_002380</name>
</gene>
<dbReference type="RefSeq" id="WP_189309047.1">
    <property type="nucleotide sequence ID" value="NZ_BMQA01000001.1"/>
</dbReference>
<dbReference type="Proteomes" id="UP000657574">
    <property type="component" value="Unassembled WGS sequence"/>
</dbReference>
<organism evidence="1 2">
    <name type="scientific">Streptomyces brasiliensis</name>
    <dbReference type="NCBI Taxonomy" id="1954"/>
    <lineage>
        <taxon>Bacteria</taxon>
        <taxon>Bacillati</taxon>
        <taxon>Actinomycetota</taxon>
        <taxon>Actinomycetes</taxon>
        <taxon>Kitasatosporales</taxon>
        <taxon>Streptomycetaceae</taxon>
        <taxon>Streptomyces</taxon>
    </lineage>
</organism>
<dbReference type="SUPFAM" id="SSF53850">
    <property type="entry name" value="Periplasmic binding protein-like II"/>
    <property type="match status" value="1"/>
</dbReference>
<keyword evidence="2" id="KW-1185">Reference proteome</keyword>
<dbReference type="AlphaFoldDB" id="A0A917K3B9"/>
<proteinExistence type="predicted"/>